<feature type="compositionally biased region" description="Basic residues" evidence="1">
    <location>
        <begin position="53"/>
        <end position="66"/>
    </location>
</feature>
<feature type="region of interest" description="Disordered" evidence="1">
    <location>
        <begin position="53"/>
        <end position="74"/>
    </location>
</feature>
<evidence type="ECO:0000313" key="2">
    <source>
        <dbReference type="EMBL" id="KAG5284989.1"/>
    </source>
</evidence>
<keyword evidence="3" id="KW-1185">Reference proteome</keyword>
<reference evidence="2" key="1">
    <citation type="submission" date="2020-10" db="EMBL/GenBank/DDBJ databases">
        <title>Chromosome-scale genome assembly of the Allis shad, Alosa alosa.</title>
        <authorList>
            <person name="Margot Z."/>
            <person name="Christophe K."/>
            <person name="Cabau C."/>
            <person name="Louis A."/>
            <person name="Berthelot C."/>
            <person name="Parey E."/>
            <person name="Roest Crollius H."/>
            <person name="Montfort J."/>
            <person name="Robinson-Rechavi M."/>
            <person name="Bucao C."/>
            <person name="Bouchez O."/>
            <person name="Gislard M."/>
            <person name="Lluch J."/>
            <person name="Milhes M."/>
            <person name="Lampietro C."/>
            <person name="Lopez Roques C."/>
            <person name="Donnadieu C."/>
            <person name="Braasch I."/>
            <person name="Desvignes T."/>
            <person name="Postlethwait J."/>
            <person name="Bobe J."/>
            <person name="Guiguen Y."/>
        </authorList>
    </citation>
    <scope>NUCLEOTIDE SEQUENCE</scope>
    <source>
        <strain evidence="2">M-15738</strain>
        <tissue evidence="2">Blood</tissue>
    </source>
</reference>
<gene>
    <name evidence="2" type="ORF">AALO_G00032770</name>
</gene>
<sequence length="74" mass="8395">MFDNVSDTPARSAADPERPGLKACPNARSVVFCFYDEATQETIYPQTRTTALRRTKGERRQRVRAVKHPEELAS</sequence>
<evidence type="ECO:0000256" key="1">
    <source>
        <dbReference type="SAM" id="MobiDB-lite"/>
    </source>
</evidence>
<dbReference type="AlphaFoldDB" id="A0AAV6HCA8"/>
<accession>A0AAV6HCA8</accession>
<protein>
    <submittedName>
        <fullName evidence="2">Uncharacterized protein</fullName>
    </submittedName>
</protein>
<evidence type="ECO:0000313" key="3">
    <source>
        <dbReference type="Proteomes" id="UP000823561"/>
    </source>
</evidence>
<comment type="caution">
    <text evidence="2">The sequence shown here is derived from an EMBL/GenBank/DDBJ whole genome shotgun (WGS) entry which is preliminary data.</text>
</comment>
<dbReference type="EMBL" id="JADWDJ010000002">
    <property type="protein sequence ID" value="KAG5284989.1"/>
    <property type="molecule type" value="Genomic_DNA"/>
</dbReference>
<dbReference type="Proteomes" id="UP000823561">
    <property type="component" value="Chromosome 2"/>
</dbReference>
<proteinExistence type="predicted"/>
<feature type="region of interest" description="Disordered" evidence="1">
    <location>
        <begin position="1"/>
        <end position="21"/>
    </location>
</feature>
<name>A0AAV6HCA8_9TELE</name>
<organism evidence="2 3">
    <name type="scientific">Alosa alosa</name>
    <name type="common">allis shad</name>
    <dbReference type="NCBI Taxonomy" id="278164"/>
    <lineage>
        <taxon>Eukaryota</taxon>
        <taxon>Metazoa</taxon>
        <taxon>Chordata</taxon>
        <taxon>Craniata</taxon>
        <taxon>Vertebrata</taxon>
        <taxon>Euteleostomi</taxon>
        <taxon>Actinopterygii</taxon>
        <taxon>Neopterygii</taxon>
        <taxon>Teleostei</taxon>
        <taxon>Clupei</taxon>
        <taxon>Clupeiformes</taxon>
        <taxon>Clupeoidei</taxon>
        <taxon>Clupeidae</taxon>
        <taxon>Alosa</taxon>
    </lineage>
</organism>